<accession>A0A1U7DBX8</accession>
<protein>
    <recommendedName>
        <fullName evidence="6">RDD domain-containing protein</fullName>
    </recommendedName>
</protein>
<dbReference type="Pfam" id="PF06271">
    <property type="entry name" value="RDD"/>
    <property type="match status" value="1"/>
</dbReference>
<dbReference type="EMBL" id="CP014796">
    <property type="protein sequence ID" value="APX25555.1"/>
    <property type="molecule type" value="Genomic_DNA"/>
</dbReference>
<dbReference type="OrthoDB" id="7270324at2"/>
<evidence type="ECO:0000256" key="1">
    <source>
        <dbReference type="ARBA" id="ARBA00004141"/>
    </source>
</evidence>
<comment type="subcellular location">
    <subcellularLocation>
        <location evidence="1">Membrane</location>
        <topology evidence="1">Multi-pass membrane protein</topology>
    </subcellularLocation>
</comment>
<gene>
    <name evidence="7" type="ORF">Ga0080559_TMP4759</name>
</gene>
<dbReference type="GO" id="GO:0016020">
    <property type="term" value="C:membrane"/>
    <property type="evidence" value="ECO:0007669"/>
    <property type="project" value="UniProtKB-SubCell"/>
</dbReference>
<dbReference type="KEGG" id="tpro:Ga0080559_TMP4759"/>
<evidence type="ECO:0000256" key="3">
    <source>
        <dbReference type="ARBA" id="ARBA00022989"/>
    </source>
</evidence>
<keyword evidence="3 5" id="KW-1133">Transmembrane helix</keyword>
<feature type="transmembrane region" description="Helical" evidence="5">
    <location>
        <begin position="70"/>
        <end position="90"/>
    </location>
</feature>
<reference evidence="7 8" key="1">
    <citation type="submission" date="2016-03" db="EMBL/GenBank/DDBJ databases">
        <title>Deep-sea bacteria in the southern Pacific.</title>
        <authorList>
            <person name="Tang K."/>
        </authorList>
    </citation>
    <scope>NUCLEOTIDE SEQUENCE [LARGE SCALE GENOMIC DNA]</scope>
    <source>
        <strain evidence="7 8">JLT2016</strain>
    </source>
</reference>
<evidence type="ECO:0000313" key="7">
    <source>
        <dbReference type="EMBL" id="APX25555.1"/>
    </source>
</evidence>
<dbReference type="STRING" id="1229727.Ga0080559_TMP4759"/>
<dbReference type="RefSeq" id="WP_076625076.1">
    <property type="nucleotide sequence ID" value="NZ_BMEW01000002.1"/>
</dbReference>
<name>A0A1U7DBX8_9RHOB</name>
<dbReference type="InterPro" id="IPR010432">
    <property type="entry name" value="RDD"/>
</dbReference>
<keyword evidence="4 5" id="KW-0472">Membrane</keyword>
<evidence type="ECO:0000259" key="6">
    <source>
        <dbReference type="Pfam" id="PF06271"/>
    </source>
</evidence>
<proteinExistence type="predicted"/>
<evidence type="ECO:0000256" key="5">
    <source>
        <dbReference type="SAM" id="Phobius"/>
    </source>
</evidence>
<organism evidence="7 8">
    <name type="scientific">Salipiger profundus</name>
    <dbReference type="NCBI Taxonomy" id="1229727"/>
    <lineage>
        <taxon>Bacteria</taxon>
        <taxon>Pseudomonadati</taxon>
        <taxon>Pseudomonadota</taxon>
        <taxon>Alphaproteobacteria</taxon>
        <taxon>Rhodobacterales</taxon>
        <taxon>Roseobacteraceae</taxon>
        <taxon>Salipiger</taxon>
    </lineage>
</organism>
<feature type="transmembrane region" description="Helical" evidence="5">
    <location>
        <begin position="40"/>
        <end position="64"/>
    </location>
</feature>
<keyword evidence="8" id="KW-1185">Reference proteome</keyword>
<sequence>MSVEFHSTGPYAHLPDPDRQSAFYESVAIKRGLAWVVDSIIVAFLVMVALVLTAFLGAFVFFALWMVISFAYRVITIANGSATWGMRLMAIEFRDWRGQRLDLAQAILHTLGYTVSVSVMPLQLISIVCMFATERGQSLTDMVLGTVALNKRA</sequence>
<feature type="transmembrane region" description="Helical" evidence="5">
    <location>
        <begin position="111"/>
        <end position="133"/>
    </location>
</feature>
<evidence type="ECO:0000256" key="4">
    <source>
        <dbReference type="ARBA" id="ARBA00023136"/>
    </source>
</evidence>
<keyword evidence="2 5" id="KW-0812">Transmembrane</keyword>
<feature type="domain" description="RDD" evidence="6">
    <location>
        <begin position="29"/>
        <end position="144"/>
    </location>
</feature>
<evidence type="ECO:0000256" key="2">
    <source>
        <dbReference type="ARBA" id="ARBA00022692"/>
    </source>
</evidence>
<dbReference type="AlphaFoldDB" id="A0A1U7DBX8"/>
<dbReference type="Proteomes" id="UP000186559">
    <property type="component" value="Chromosome"/>
</dbReference>
<evidence type="ECO:0000313" key="8">
    <source>
        <dbReference type="Proteomes" id="UP000186559"/>
    </source>
</evidence>